<evidence type="ECO:0008006" key="4">
    <source>
        <dbReference type="Google" id="ProtNLM"/>
    </source>
</evidence>
<proteinExistence type="predicted"/>
<keyword evidence="1" id="KW-0732">Signal</keyword>
<dbReference type="RefSeq" id="WP_199568066.1">
    <property type="nucleotide sequence ID" value="NZ_JAENBP010000007.1"/>
</dbReference>
<protein>
    <recommendedName>
        <fullName evidence="4">DUF1307 domain-containing protein</fullName>
    </recommendedName>
</protein>
<feature type="signal peptide" evidence="1">
    <location>
        <begin position="1"/>
        <end position="23"/>
    </location>
</feature>
<accession>A0A934PB56</accession>
<evidence type="ECO:0000256" key="1">
    <source>
        <dbReference type="SAM" id="SignalP"/>
    </source>
</evidence>
<dbReference type="PROSITE" id="PS51257">
    <property type="entry name" value="PROKAR_LIPOPROTEIN"/>
    <property type="match status" value="1"/>
</dbReference>
<reference evidence="2 3" key="1">
    <citation type="journal article" date="2021" name="Int. J. Syst. Evol. Microbiol.">
        <title>Streptococcus vicugnae sp. nov., isolated from faeces of alpacas (Vicugna pacos) and cattle (Bos taurus), Streptococcus zalophi sp. nov., and Streptococcus pacificus sp. nov., isolated from respiratory tract of California sea lions (Zalophus californianus).</title>
        <authorList>
            <person name="Volokhov D.V."/>
            <person name="Zagorodnyaya T.A."/>
            <person name="Shen Z."/>
            <person name="Blom J."/>
            <person name="Furtak V.A."/>
            <person name="Eisenberg T."/>
            <person name="Fan P."/>
            <person name="Jeong K.C."/>
            <person name="Gao Y."/>
            <person name="Zhang S."/>
            <person name="Amselle M."/>
        </authorList>
    </citation>
    <scope>NUCLEOTIDE SEQUENCE [LARGE SCALE GENOMIC DNA]</scope>
    <source>
        <strain evidence="3">CSL7508-lung</strain>
    </source>
</reference>
<comment type="caution">
    <text evidence="2">The sequence shown here is derived from an EMBL/GenBank/DDBJ whole genome shotgun (WGS) entry which is preliminary data.</text>
</comment>
<sequence length="332" mass="37959">MKKLKFLLLLPLLIIIVACSKNPQDEFITRYNNNLKQEETSFVFSVKIKDVKLANNSTEMSELKDLKNKAFIFDVSQSTKDKIFSISSDLSEFNPSFPMLDIVGTNDDFYVNAELWGMFSGIESDKIKGRYINVADFSEDYDSVFDEAEDSTGWTDSFKEIDAKYFKMDGDVAVLTIKMSELLDMVKTMAEDETANTYLNMMNAYLKESSSVTYRIEKDGSANMTIDLKMAPGLDYGIESVTIEMISKKVDYIAPKIPEDSKLISFDELQMISSEVAQSDLTDEEFQELYNQFKNNLSTYSKEELRKVLEIYQPFLTEEQYKEMEALVATAA</sequence>
<dbReference type="AlphaFoldDB" id="A0A934PB56"/>
<dbReference type="Proteomes" id="UP000644875">
    <property type="component" value="Unassembled WGS sequence"/>
</dbReference>
<name>A0A934PB56_9STRE</name>
<keyword evidence="3" id="KW-1185">Reference proteome</keyword>
<evidence type="ECO:0000313" key="2">
    <source>
        <dbReference type="EMBL" id="MBJ8350150.1"/>
    </source>
</evidence>
<feature type="chain" id="PRO_5037207486" description="DUF1307 domain-containing protein" evidence="1">
    <location>
        <begin position="24"/>
        <end position="332"/>
    </location>
</feature>
<gene>
    <name evidence="2" type="ORF">JHK64_05835</name>
</gene>
<dbReference type="EMBL" id="JAENBP010000007">
    <property type="protein sequence ID" value="MBJ8350150.1"/>
    <property type="molecule type" value="Genomic_DNA"/>
</dbReference>
<organism evidence="2 3">
    <name type="scientific">Streptococcus zalophi</name>
    <dbReference type="NCBI Taxonomy" id="640031"/>
    <lineage>
        <taxon>Bacteria</taxon>
        <taxon>Bacillati</taxon>
        <taxon>Bacillota</taxon>
        <taxon>Bacilli</taxon>
        <taxon>Lactobacillales</taxon>
        <taxon>Streptococcaceae</taxon>
        <taxon>Streptococcus</taxon>
    </lineage>
</organism>
<evidence type="ECO:0000313" key="3">
    <source>
        <dbReference type="Proteomes" id="UP000644875"/>
    </source>
</evidence>